<evidence type="ECO:0000256" key="3">
    <source>
        <dbReference type="ARBA" id="ARBA00011489"/>
    </source>
</evidence>
<evidence type="ECO:0000256" key="4">
    <source>
        <dbReference type="ARBA" id="ARBA00022475"/>
    </source>
</evidence>
<dbReference type="PANTHER" id="PTHR33573:SF40">
    <property type="entry name" value="CASP-LIKE PROTEIN 4D2"/>
    <property type="match status" value="1"/>
</dbReference>
<keyword evidence="6 8" id="KW-1133">Transmembrane helix</keyword>
<dbReference type="Pfam" id="PF04535">
    <property type="entry name" value="CASP_dom"/>
    <property type="match status" value="1"/>
</dbReference>
<name>A0AAD8I5T9_9APIA</name>
<proteinExistence type="inferred from homology"/>
<reference evidence="10" key="1">
    <citation type="submission" date="2023-02" db="EMBL/GenBank/DDBJ databases">
        <title>Genome of toxic invasive species Heracleum sosnowskyi carries increased number of genes despite the absence of recent whole-genome duplications.</title>
        <authorList>
            <person name="Schelkunov M."/>
            <person name="Shtratnikova V."/>
            <person name="Makarenko M."/>
            <person name="Klepikova A."/>
            <person name="Omelchenko D."/>
            <person name="Novikova G."/>
            <person name="Obukhova E."/>
            <person name="Bogdanov V."/>
            <person name="Penin A."/>
            <person name="Logacheva M."/>
        </authorList>
    </citation>
    <scope>NUCLEOTIDE SEQUENCE</scope>
    <source>
        <strain evidence="10">Hsosn_3</strain>
        <tissue evidence="10">Leaf</tissue>
    </source>
</reference>
<evidence type="ECO:0000313" key="11">
    <source>
        <dbReference type="Proteomes" id="UP001237642"/>
    </source>
</evidence>
<dbReference type="EMBL" id="JAUIZM010000006">
    <property type="protein sequence ID" value="KAK1378055.1"/>
    <property type="molecule type" value="Genomic_DNA"/>
</dbReference>
<comment type="subunit">
    <text evidence="3 8">Homodimer and heterodimers.</text>
</comment>
<dbReference type="PANTHER" id="PTHR33573">
    <property type="entry name" value="CASP-LIKE PROTEIN 4A4"/>
    <property type="match status" value="1"/>
</dbReference>
<keyword evidence="4 8" id="KW-1003">Cell membrane</keyword>
<keyword evidence="5 8" id="KW-0812">Transmembrane</keyword>
<evidence type="ECO:0000256" key="2">
    <source>
        <dbReference type="ARBA" id="ARBA00007651"/>
    </source>
</evidence>
<evidence type="ECO:0000256" key="5">
    <source>
        <dbReference type="ARBA" id="ARBA00022692"/>
    </source>
</evidence>
<organism evidence="10 11">
    <name type="scientific">Heracleum sosnowskyi</name>
    <dbReference type="NCBI Taxonomy" id="360622"/>
    <lineage>
        <taxon>Eukaryota</taxon>
        <taxon>Viridiplantae</taxon>
        <taxon>Streptophyta</taxon>
        <taxon>Embryophyta</taxon>
        <taxon>Tracheophyta</taxon>
        <taxon>Spermatophyta</taxon>
        <taxon>Magnoliopsida</taxon>
        <taxon>eudicotyledons</taxon>
        <taxon>Gunneridae</taxon>
        <taxon>Pentapetalae</taxon>
        <taxon>asterids</taxon>
        <taxon>campanulids</taxon>
        <taxon>Apiales</taxon>
        <taxon>Apiaceae</taxon>
        <taxon>Apioideae</taxon>
        <taxon>apioid superclade</taxon>
        <taxon>Tordylieae</taxon>
        <taxon>Tordyliinae</taxon>
        <taxon>Heracleum</taxon>
    </lineage>
</organism>
<evidence type="ECO:0000256" key="1">
    <source>
        <dbReference type="ARBA" id="ARBA00004651"/>
    </source>
</evidence>
<evidence type="ECO:0000256" key="6">
    <source>
        <dbReference type="ARBA" id="ARBA00022989"/>
    </source>
</evidence>
<feature type="transmembrane region" description="Helical" evidence="8">
    <location>
        <begin position="141"/>
        <end position="163"/>
    </location>
</feature>
<dbReference type="Proteomes" id="UP001237642">
    <property type="component" value="Unassembled WGS sequence"/>
</dbReference>
<evidence type="ECO:0000259" key="9">
    <source>
        <dbReference type="Pfam" id="PF04535"/>
    </source>
</evidence>
<dbReference type="InterPro" id="IPR006702">
    <property type="entry name" value="CASP_dom"/>
</dbReference>
<protein>
    <recommendedName>
        <fullName evidence="8">CASP-like protein</fullName>
    </recommendedName>
</protein>
<evidence type="ECO:0000256" key="7">
    <source>
        <dbReference type="ARBA" id="ARBA00023136"/>
    </source>
</evidence>
<gene>
    <name evidence="10" type="ORF">POM88_024799</name>
</gene>
<feature type="domain" description="Casparian strip membrane protein" evidence="9">
    <location>
        <begin position="13"/>
        <end position="152"/>
    </location>
</feature>
<evidence type="ECO:0000256" key="8">
    <source>
        <dbReference type="RuleBase" id="RU361233"/>
    </source>
</evidence>
<feature type="transmembrane region" description="Helical" evidence="8">
    <location>
        <begin position="103"/>
        <end position="120"/>
    </location>
</feature>
<sequence length="169" mass="18536">MAPPPPTPVVAPLIKLVVRVLTFICLLISLIILTTNTASVFINFDEFKLRFQDVKAYRYMLATIVIGIAYTLLQTAFTIYEATRESRIGGSSFLLFDFYGDKFISLLLATGTGAGFAVTVDLKDQFGNLTSSFDKFFNKGYAVSSMLLIAVLFTAVSSIFSSLSLPKRG</sequence>
<accession>A0AAD8I5T9</accession>
<comment type="caution">
    <text evidence="10">The sequence shown here is derived from an EMBL/GenBank/DDBJ whole genome shotgun (WGS) entry which is preliminary data.</text>
</comment>
<feature type="transmembrane region" description="Helical" evidence="8">
    <location>
        <begin position="20"/>
        <end position="44"/>
    </location>
</feature>
<comment type="similarity">
    <text evidence="2 8">Belongs to the Casparian strip membrane proteins (CASP) family.</text>
</comment>
<keyword evidence="7 8" id="KW-0472">Membrane</keyword>
<dbReference type="AlphaFoldDB" id="A0AAD8I5T9"/>
<keyword evidence="11" id="KW-1185">Reference proteome</keyword>
<reference evidence="10" key="2">
    <citation type="submission" date="2023-05" db="EMBL/GenBank/DDBJ databases">
        <authorList>
            <person name="Schelkunov M.I."/>
        </authorList>
    </citation>
    <scope>NUCLEOTIDE SEQUENCE</scope>
    <source>
        <strain evidence="10">Hsosn_3</strain>
        <tissue evidence="10">Leaf</tissue>
    </source>
</reference>
<feature type="transmembrane region" description="Helical" evidence="8">
    <location>
        <begin position="56"/>
        <end position="83"/>
    </location>
</feature>
<evidence type="ECO:0000313" key="10">
    <source>
        <dbReference type="EMBL" id="KAK1378055.1"/>
    </source>
</evidence>
<comment type="subcellular location">
    <subcellularLocation>
        <location evidence="1 8">Cell membrane</location>
        <topology evidence="1 8">Multi-pass membrane protein</topology>
    </subcellularLocation>
</comment>
<dbReference type="GO" id="GO:0005886">
    <property type="term" value="C:plasma membrane"/>
    <property type="evidence" value="ECO:0007669"/>
    <property type="project" value="UniProtKB-SubCell"/>
</dbReference>